<gene>
    <name evidence="3" type="ordered locus">VIT_01s0011g02570</name>
</gene>
<evidence type="ECO:0000256" key="1">
    <source>
        <dbReference type="SAM" id="MobiDB-lite"/>
    </source>
</evidence>
<dbReference type="AlphaFoldDB" id="F6HFQ7"/>
<feature type="chain" id="PRO_5003340895" evidence="2">
    <location>
        <begin position="23"/>
        <end position="67"/>
    </location>
</feature>
<evidence type="ECO:0000313" key="3">
    <source>
        <dbReference type="EMBL" id="CCB50965.1"/>
    </source>
</evidence>
<dbReference type="InParanoid" id="F6HFQ7"/>
<dbReference type="PaxDb" id="29760-VIT_01s0011g02570.t01"/>
<dbReference type="Proteomes" id="UP000009183">
    <property type="component" value="Chromosome 1"/>
</dbReference>
<proteinExistence type="predicted"/>
<evidence type="ECO:0000256" key="2">
    <source>
        <dbReference type="SAM" id="SignalP"/>
    </source>
</evidence>
<dbReference type="HOGENOM" id="CLU_2817651_0_0_1"/>
<keyword evidence="4" id="KW-1185">Reference proteome</keyword>
<keyword evidence="2" id="KW-0732">Signal</keyword>
<feature type="region of interest" description="Disordered" evidence="1">
    <location>
        <begin position="35"/>
        <end position="67"/>
    </location>
</feature>
<protein>
    <submittedName>
        <fullName evidence="3">Uncharacterized protein</fullName>
    </submittedName>
</protein>
<evidence type="ECO:0000313" key="4">
    <source>
        <dbReference type="Proteomes" id="UP000009183"/>
    </source>
</evidence>
<feature type="signal peptide" evidence="2">
    <location>
        <begin position="1"/>
        <end position="22"/>
    </location>
</feature>
<dbReference type="EMBL" id="FN595752">
    <property type="protein sequence ID" value="CCB50965.1"/>
    <property type="molecule type" value="Genomic_DNA"/>
</dbReference>
<accession>F6HFQ7</accession>
<organism evidence="3 4">
    <name type="scientific">Vitis vinifera</name>
    <name type="common">Grape</name>
    <dbReference type="NCBI Taxonomy" id="29760"/>
    <lineage>
        <taxon>Eukaryota</taxon>
        <taxon>Viridiplantae</taxon>
        <taxon>Streptophyta</taxon>
        <taxon>Embryophyta</taxon>
        <taxon>Tracheophyta</taxon>
        <taxon>Spermatophyta</taxon>
        <taxon>Magnoliopsida</taxon>
        <taxon>eudicotyledons</taxon>
        <taxon>Gunneridae</taxon>
        <taxon>Pentapetalae</taxon>
        <taxon>rosids</taxon>
        <taxon>Vitales</taxon>
        <taxon>Vitaceae</taxon>
        <taxon>Viteae</taxon>
        <taxon>Vitis</taxon>
    </lineage>
</organism>
<name>F6HFQ7_VITVI</name>
<reference evidence="4" key="1">
    <citation type="journal article" date="2007" name="Nature">
        <title>The grapevine genome sequence suggests ancestral hexaploidization in major angiosperm phyla.</title>
        <authorList>
            <consortium name="The French-Italian Public Consortium for Grapevine Genome Characterization."/>
            <person name="Jaillon O."/>
            <person name="Aury J.-M."/>
            <person name="Noel B."/>
            <person name="Policriti A."/>
            <person name="Clepet C."/>
            <person name="Casagrande A."/>
            <person name="Choisne N."/>
            <person name="Aubourg S."/>
            <person name="Vitulo N."/>
            <person name="Jubin C."/>
            <person name="Vezzi A."/>
            <person name="Legeai F."/>
            <person name="Hugueney P."/>
            <person name="Dasilva C."/>
            <person name="Horner D."/>
            <person name="Mica E."/>
            <person name="Jublot D."/>
            <person name="Poulain J."/>
            <person name="Bruyere C."/>
            <person name="Billault A."/>
            <person name="Segurens B."/>
            <person name="Gouyvenoux M."/>
            <person name="Ugarte E."/>
            <person name="Cattonaro F."/>
            <person name="Anthouard V."/>
            <person name="Vico V."/>
            <person name="Del Fabbro C."/>
            <person name="Alaux M."/>
            <person name="Di Gaspero G."/>
            <person name="Dumas V."/>
            <person name="Felice N."/>
            <person name="Paillard S."/>
            <person name="Juman I."/>
            <person name="Moroldo M."/>
            <person name="Scalabrin S."/>
            <person name="Canaguier A."/>
            <person name="Le Clainche I."/>
            <person name="Malacrida G."/>
            <person name="Durand E."/>
            <person name="Pesole G."/>
            <person name="Laucou V."/>
            <person name="Chatelet P."/>
            <person name="Merdinoglu D."/>
            <person name="Delledonne M."/>
            <person name="Pezzotti M."/>
            <person name="Lecharny A."/>
            <person name="Scarpelli C."/>
            <person name="Artiguenave F."/>
            <person name="Pe M.E."/>
            <person name="Valle G."/>
            <person name="Morgante M."/>
            <person name="Caboche M."/>
            <person name="Adam-Blondon A.-F."/>
            <person name="Weissenbach J."/>
            <person name="Quetier F."/>
            <person name="Wincker P."/>
        </authorList>
    </citation>
    <scope>NUCLEOTIDE SEQUENCE [LARGE SCALE GENOMIC DNA]</scope>
    <source>
        <strain evidence="4">cv. Pinot noir / PN40024</strain>
    </source>
</reference>
<sequence>MAAGKVFLIICVILCILPEVLVVCNCQRFTGIYPSPDRKAYGSVNPNPSSPGPGCLLRADGRCRGPP</sequence>